<dbReference type="InterPro" id="IPR011010">
    <property type="entry name" value="DNA_brk_join_enz"/>
</dbReference>
<comment type="similarity">
    <text evidence="1">Belongs to the 'phage' integrase family.</text>
</comment>
<gene>
    <name evidence="8" type="ORF">SAMN02745704_01807</name>
</gene>
<evidence type="ECO:0000313" key="9">
    <source>
        <dbReference type="Proteomes" id="UP000190027"/>
    </source>
</evidence>
<dbReference type="EMBL" id="FUYC01000007">
    <property type="protein sequence ID" value="SKA84708.1"/>
    <property type="molecule type" value="Genomic_DNA"/>
</dbReference>
<evidence type="ECO:0000259" key="6">
    <source>
        <dbReference type="PROSITE" id="PS51866"/>
    </source>
</evidence>
<dbReference type="InterPro" id="IPR008995">
    <property type="entry name" value="Mo/tungstate-bd_C_term_dom"/>
</dbReference>
<dbReference type="AlphaFoldDB" id="A0A1T4X6H8"/>
<organism evidence="8 9">
    <name type="scientific">Paucidesulfovibrio gracilis DSM 16080</name>
    <dbReference type="NCBI Taxonomy" id="1121449"/>
    <lineage>
        <taxon>Bacteria</taxon>
        <taxon>Pseudomonadati</taxon>
        <taxon>Thermodesulfobacteriota</taxon>
        <taxon>Desulfovibrionia</taxon>
        <taxon>Desulfovibrionales</taxon>
        <taxon>Desulfovibrionaceae</taxon>
        <taxon>Paucidesulfovibrio</taxon>
    </lineage>
</organism>
<dbReference type="GO" id="GO:0003677">
    <property type="term" value="F:DNA binding"/>
    <property type="evidence" value="ECO:0007669"/>
    <property type="project" value="UniProtKB-KW"/>
</dbReference>
<evidence type="ECO:0000313" key="8">
    <source>
        <dbReference type="EMBL" id="SKA84708.1"/>
    </source>
</evidence>
<feature type="domain" description="Mop" evidence="6">
    <location>
        <begin position="212"/>
        <end position="278"/>
    </location>
</feature>
<dbReference type="STRING" id="1121449.SAMN02745704_01807"/>
<dbReference type="InterPro" id="IPR013762">
    <property type="entry name" value="Integrase-like_cat_sf"/>
</dbReference>
<dbReference type="PANTHER" id="PTHR30349:SF41">
    <property type="entry name" value="INTEGRASE_RECOMBINASE PROTEIN MJ0367-RELATED"/>
    <property type="match status" value="1"/>
</dbReference>
<dbReference type="InterPro" id="IPR002104">
    <property type="entry name" value="Integrase_catalytic"/>
</dbReference>
<dbReference type="InterPro" id="IPR004606">
    <property type="entry name" value="Mop_domain"/>
</dbReference>
<evidence type="ECO:0000259" key="7">
    <source>
        <dbReference type="PROSITE" id="PS51898"/>
    </source>
</evidence>
<feature type="domain" description="Tyr recombinase" evidence="7">
    <location>
        <begin position="19"/>
        <end position="202"/>
    </location>
</feature>
<evidence type="ECO:0000256" key="5">
    <source>
        <dbReference type="PROSITE-ProRule" id="PRU01213"/>
    </source>
</evidence>
<proteinExistence type="inferred from homology"/>
<evidence type="ECO:0000256" key="3">
    <source>
        <dbReference type="ARBA" id="ARBA00023125"/>
    </source>
</evidence>
<dbReference type="Gene3D" id="2.40.50.100">
    <property type="match status" value="2"/>
</dbReference>
<keyword evidence="9" id="KW-1185">Reference proteome</keyword>
<accession>A0A1T4X6H8</accession>
<keyword evidence="3" id="KW-0238">DNA-binding</keyword>
<evidence type="ECO:0000256" key="4">
    <source>
        <dbReference type="ARBA" id="ARBA00023172"/>
    </source>
</evidence>
<evidence type="ECO:0000256" key="2">
    <source>
        <dbReference type="ARBA" id="ARBA00022505"/>
    </source>
</evidence>
<reference evidence="8 9" key="1">
    <citation type="submission" date="2017-02" db="EMBL/GenBank/DDBJ databases">
        <authorList>
            <person name="Peterson S.W."/>
        </authorList>
    </citation>
    <scope>NUCLEOTIDE SEQUENCE [LARGE SCALE GENOMIC DNA]</scope>
    <source>
        <strain evidence="8 9">DSM 16080</strain>
    </source>
</reference>
<dbReference type="Pfam" id="PF00589">
    <property type="entry name" value="Phage_integrase"/>
    <property type="match status" value="1"/>
</dbReference>
<sequence length="351" mass="37983">MTTQGNGRLAPNQTFDVPEGVRYLSAAQAEELEQAFARWRASARTATERRSRRRLDLLFLFLRRTGARLGEALGLDESRDMDLDKGCVRLGNDRSRRSVPLPEPFCREMQWALQAPEAAGLEGCFFQLDPGYVRRVFYARAEACGLPRELAAPRTLRNTRAVELLRNGVPLAVVRDVLGQSSTDLTAVYQHYSGETATTLVRRLGLDDLAERTSARNTFVGRVTEVVRDGVMAQVRMLSRAGTSITAVITVESLVALGLEPEVPVVATIKAPLVGVIPGAEARQGVAVNHVCAEITSVRSSEVLTEYSGITGEGEAVCALVSASGAEVLGLSRGDSAVFHFKALSVVLNTV</sequence>
<dbReference type="GO" id="GO:0015074">
    <property type="term" value="P:DNA integration"/>
    <property type="evidence" value="ECO:0007669"/>
    <property type="project" value="InterPro"/>
</dbReference>
<keyword evidence="4" id="KW-0233">DNA recombination</keyword>
<dbReference type="PANTHER" id="PTHR30349">
    <property type="entry name" value="PHAGE INTEGRASE-RELATED"/>
    <property type="match status" value="1"/>
</dbReference>
<dbReference type="InterPro" id="IPR050090">
    <property type="entry name" value="Tyrosine_recombinase_XerCD"/>
</dbReference>
<dbReference type="RefSeq" id="WP_078717362.1">
    <property type="nucleotide sequence ID" value="NZ_FUYC01000007.1"/>
</dbReference>
<dbReference type="GO" id="GO:0006310">
    <property type="term" value="P:DNA recombination"/>
    <property type="evidence" value="ECO:0007669"/>
    <property type="project" value="UniProtKB-KW"/>
</dbReference>
<dbReference type="SUPFAM" id="SSF56349">
    <property type="entry name" value="DNA breaking-rejoining enzymes"/>
    <property type="match status" value="1"/>
</dbReference>
<protein>
    <submittedName>
        <fullName evidence="8">Molybdate transport system regulatory protein</fullName>
    </submittedName>
</protein>
<dbReference type="PROSITE" id="PS51866">
    <property type="entry name" value="MOP"/>
    <property type="match status" value="1"/>
</dbReference>
<dbReference type="Proteomes" id="UP000190027">
    <property type="component" value="Unassembled WGS sequence"/>
</dbReference>
<keyword evidence="2 5" id="KW-0500">Molybdenum</keyword>
<dbReference type="OrthoDB" id="9814406at2"/>
<name>A0A1T4X6H8_9BACT</name>
<dbReference type="GO" id="GO:0015689">
    <property type="term" value="P:molybdate ion transport"/>
    <property type="evidence" value="ECO:0007669"/>
    <property type="project" value="InterPro"/>
</dbReference>
<dbReference type="NCBIfam" id="TIGR00638">
    <property type="entry name" value="Mop"/>
    <property type="match status" value="1"/>
</dbReference>
<evidence type="ECO:0000256" key="1">
    <source>
        <dbReference type="ARBA" id="ARBA00008857"/>
    </source>
</evidence>
<dbReference type="SUPFAM" id="SSF50331">
    <property type="entry name" value="MOP-like"/>
    <property type="match status" value="2"/>
</dbReference>
<dbReference type="Pfam" id="PF03459">
    <property type="entry name" value="TOBE"/>
    <property type="match status" value="1"/>
</dbReference>
<dbReference type="InterPro" id="IPR005116">
    <property type="entry name" value="Transp-assoc_OB_typ1"/>
</dbReference>
<dbReference type="Gene3D" id="1.10.443.10">
    <property type="entry name" value="Intergrase catalytic core"/>
    <property type="match status" value="1"/>
</dbReference>
<dbReference type="PROSITE" id="PS51898">
    <property type="entry name" value="TYR_RECOMBINASE"/>
    <property type="match status" value="1"/>
</dbReference>